<reference evidence="1 2" key="1">
    <citation type="journal article" date="2014" name="ISME J.">
        <title>Candidatus Competibacter-lineage genomes retrieved from metagenomes reveal functional metabolic diversity.</title>
        <authorList>
            <person name="McIlroy S.J."/>
            <person name="Albertsen M."/>
            <person name="Andresen E.K."/>
            <person name="Saunders A.M."/>
            <person name="Kristiansen R."/>
            <person name="Stokholm-Bjerregaard M."/>
            <person name="Nielsen K.L."/>
            <person name="Nielsen P.H."/>
        </authorList>
    </citation>
    <scope>NUCLEOTIDE SEQUENCE [LARGE SCALE GENOMIC DNA]</scope>
    <source>
        <strain evidence="1 2">Run_B_J11</strain>
    </source>
</reference>
<comment type="caution">
    <text evidence="1">The sequence shown here is derived from an EMBL/GenBank/DDBJ whole genome shotgun (WGS) entry which is preliminary data.</text>
</comment>
<gene>
    <name evidence="1" type="ORF">BN874_160048</name>
</gene>
<dbReference type="RefSeq" id="WP_034431456.1">
    <property type="nucleotide sequence ID" value="NZ_CBTK010000068.1"/>
</dbReference>
<accession>A0A7U7J2M0</accession>
<evidence type="ECO:0000313" key="2">
    <source>
        <dbReference type="Proteomes" id="UP000019184"/>
    </source>
</evidence>
<proteinExistence type="predicted"/>
<sequence>MRFGSVERKFRAAAAIHPDTAPVASAAANRNLAAAVSVSYPQGDFRSPLTFSNRCTNHDILCHE</sequence>
<dbReference type="EMBL" id="CBTK010000068">
    <property type="protein sequence ID" value="CDH44292.1"/>
    <property type="molecule type" value="Genomic_DNA"/>
</dbReference>
<dbReference type="Proteomes" id="UP000019184">
    <property type="component" value="Unassembled WGS sequence"/>
</dbReference>
<evidence type="ECO:0000313" key="1">
    <source>
        <dbReference type="EMBL" id="CDH44292.1"/>
    </source>
</evidence>
<dbReference type="AlphaFoldDB" id="A0A7U7J2M0"/>
<protein>
    <submittedName>
        <fullName evidence="1">Uncharacterized protein</fullName>
    </submittedName>
</protein>
<name>A0A7U7J2M0_9GAMM</name>
<organism evidence="1 2">
    <name type="scientific">Candidatus Contendobacter odensis Run_B_J11</name>
    <dbReference type="NCBI Taxonomy" id="1400861"/>
    <lineage>
        <taxon>Bacteria</taxon>
        <taxon>Pseudomonadati</taxon>
        <taxon>Pseudomonadota</taxon>
        <taxon>Gammaproteobacteria</taxon>
        <taxon>Candidatus Competibacteraceae</taxon>
        <taxon>Candidatus Contendibacter</taxon>
    </lineage>
</organism>
<keyword evidence="2" id="KW-1185">Reference proteome</keyword>